<feature type="domain" description="Glycosyl transferase CAP10" evidence="3">
    <location>
        <begin position="2"/>
        <end position="214"/>
    </location>
</feature>
<dbReference type="PANTHER" id="PTHR12203">
    <property type="entry name" value="KDEL LYS-ASP-GLU-LEU CONTAINING - RELATED"/>
    <property type="match status" value="1"/>
</dbReference>
<evidence type="ECO:0000259" key="3">
    <source>
        <dbReference type="SMART" id="SM00672"/>
    </source>
</evidence>
<dbReference type="PANTHER" id="PTHR12203:SF35">
    <property type="entry name" value="PROTEIN O-GLUCOSYLTRANSFERASE 1"/>
    <property type="match status" value="1"/>
</dbReference>
<evidence type="ECO:0000313" key="4">
    <source>
        <dbReference type="EMBL" id="CAD8404420.1"/>
    </source>
</evidence>
<evidence type="ECO:0000256" key="2">
    <source>
        <dbReference type="ARBA" id="ARBA00022679"/>
    </source>
</evidence>
<organism evidence="4">
    <name type="scientific">Proboscia inermis</name>
    <dbReference type="NCBI Taxonomy" id="420281"/>
    <lineage>
        <taxon>Eukaryota</taxon>
        <taxon>Sar</taxon>
        <taxon>Stramenopiles</taxon>
        <taxon>Ochrophyta</taxon>
        <taxon>Bacillariophyta</taxon>
        <taxon>Coscinodiscophyceae</taxon>
        <taxon>Rhizosoleniophycidae</taxon>
        <taxon>Rhizosoleniales</taxon>
        <taxon>Rhizosoleniaceae</taxon>
        <taxon>Proboscia</taxon>
    </lineage>
</organism>
<accession>A0A7S0BWE3</accession>
<dbReference type="InterPro" id="IPR051091">
    <property type="entry name" value="O-Glucosyltr/Glycosyltrsf_90"/>
</dbReference>
<dbReference type="GO" id="GO:0016740">
    <property type="term" value="F:transferase activity"/>
    <property type="evidence" value="ECO:0007669"/>
    <property type="project" value="UniProtKB-KW"/>
</dbReference>
<sequence>MWSYNKKNDLKSMDAIKKFYQMQQQKYLWEKKTRKAVWRGSSTGNKKLPWRDLPRSKLINASMLHPDILDVGYYAYYQRQKEAEVIKAEFGRKKMIPIEDFQTYIAVIDIDGNAWSSRFPNLLCQNSVVLKVDSSYETYFEQSLTPWVHYVPVKSDLSDLVEVVNHALAEENVLIMQEIVTNANEWCTSHLSNINMAHQMLWTLVGYSELLNASSFNWQEQWGRIKNDLGYNASILLND</sequence>
<comment type="similarity">
    <text evidence="1">Belongs to the glycosyltransferase 90 family.</text>
</comment>
<reference evidence="4" key="1">
    <citation type="submission" date="2021-01" db="EMBL/GenBank/DDBJ databases">
        <authorList>
            <person name="Corre E."/>
            <person name="Pelletier E."/>
            <person name="Niang G."/>
            <person name="Scheremetjew M."/>
            <person name="Finn R."/>
            <person name="Kale V."/>
            <person name="Holt S."/>
            <person name="Cochrane G."/>
            <person name="Meng A."/>
            <person name="Brown T."/>
            <person name="Cohen L."/>
        </authorList>
    </citation>
    <scope>NUCLEOTIDE SEQUENCE</scope>
    <source>
        <strain evidence="4">CCAP1064/1</strain>
    </source>
</reference>
<dbReference type="Pfam" id="PF05686">
    <property type="entry name" value="Glyco_transf_90"/>
    <property type="match status" value="1"/>
</dbReference>
<dbReference type="InterPro" id="IPR006598">
    <property type="entry name" value="CAP10"/>
</dbReference>
<evidence type="ECO:0000256" key="1">
    <source>
        <dbReference type="ARBA" id="ARBA00010118"/>
    </source>
</evidence>
<dbReference type="EMBL" id="HBEL01001100">
    <property type="protein sequence ID" value="CAD8404420.1"/>
    <property type="molecule type" value="Transcribed_RNA"/>
</dbReference>
<name>A0A7S0BWE3_9STRA</name>
<dbReference type="AlphaFoldDB" id="A0A7S0BWE3"/>
<dbReference type="SMART" id="SM00672">
    <property type="entry name" value="CAP10"/>
    <property type="match status" value="1"/>
</dbReference>
<keyword evidence="2" id="KW-0808">Transferase</keyword>
<protein>
    <recommendedName>
        <fullName evidence="3">Glycosyl transferase CAP10 domain-containing protein</fullName>
    </recommendedName>
</protein>
<gene>
    <name evidence="4" type="ORF">PINE0816_LOCUS523</name>
</gene>
<proteinExistence type="inferred from homology"/>